<proteinExistence type="predicted"/>
<evidence type="ECO:0000313" key="7">
    <source>
        <dbReference type="Proteomes" id="UP000006738"/>
    </source>
</evidence>
<evidence type="ECO:0000256" key="4">
    <source>
        <dbReference type="ARBA" id="ARBA00022833"/>
    </source>
</evidence>
<dbReference type="GO" id="GO:0046872">
    <property type="term" value="F:metal ion binding"/>
    <property type="evidence" value="ECO:0007669"/>
    <property type="project" value="UniProtKB-KW"/>
</dbReference>
<keyword evidence="2" id="KW-0479">Metal-binding</keyword>
<dbReference type="CDD" id="cd06252">
    <property type="entry name" value="M14_ASTE_ASPA-like"/>
    <property type="match status" value="1"/>
</dbReference>
<evidence type="ECO:0000256" key="2">
    <source>
        <dbReference type="ARBA" id="ARBA00022723"/>
    </source>
</evidence>
<dbReference type="Pfam" id="PF24827">
    <property type="entry name" value="AstE_AspA_cat"/>
    <property type="match status" value="1"/>
</dbReference>
<gene>
    <name evidence="6" type="ordered locus">BURPS1106A_A2273</name>
</gene>
<protein>
    <submittedName>
        <fullName evidence="6">Succinylglutamate desuccinylase / aspartoacylase family protein</fullName>
    </submittedName>
</protein>
<evidence type="ECO:0000256" key="3">
    <source>
        <dbReference type="ARBA" id="ARBA00022801"/>
    </source>
</evidence>
<dbReference type="HOGENOM" id="CLU_035605_1_0_4"/>
<feature type="domain" description="Succinylglutamate desuccinylase/Aspartoacylase catalytic" evidence="5">
    <location>
        <begin position="116"/>
        <end position="300"/>
    </location>
</feature>
<reference evidence="7" key="1">
    <citation type="submission" date="2007-02" db="EMBL/GenBank/DDBJ databases">
        <authorList>
            <person name="DeShazer D."/>
            <person name="Woods D.E."/>
            <person name="Nierman W.C."/>
        </authorList>
    </citation>
    <scope>NUCLEOTIDE SEQUENCE [LARGE SCALE GENOMIC DNA]</scope>
    <source>
        <strain evidence="7">1106a</strain>
    </source>
</reference>
<evidence type="ECO:0000256" key="1">
    <source>
        <dbReference type="ARBA" id="ARBA00001947"/>
    </source>
</evidence>
<dbReference type="PANTHER" id="PTHR37326:SF1">
    <property type="entry name" value="BLL3975 PROTEIN"/>
    <property type="match status" value="1"/>
</dbReference>
<accession>A3P7J6</accession>
<dbReference type="SUPFAM" id="SSF53187">
    <property type="entry name" value="Zn-dependent exopeptidases"/>
    <property type="match status" value="1"/>
</dbReference>
<dbReference type="EMBL" id="CP000573">
    <property type="protein sequence ID" value="ABN94163.1"/>
    <property type="molecule type" value="Genomic_DNA"/>
</dbReference>
<dbReference type="KEGG" id="bpl:BURPS1106A_A2273"/>
<dbReference type="PANTHER" id="PTHR37326">
    <property type="entry name" value="BLL3975 PROTEIN"/>
    <property type="match status" value="1"/>
</dbReference>
<dbReference type="Proteomes" id="UP000006738">
    <property type="component" value="Chromosome II"/>
</dbReference>
<evidence type="ECO:0000313" key="6">
    <source>
        <dbReference type="EMBL" id="ABN94163.1"/>
    </source>
</evidence>
<name>A3P7J6_BURP0</name>
<sequence length="403" mass="43185">MALLVARPSAGLPRHRGIATASRPHLRAAGAPLRATADGRRRLPVSFFSPPCYAPAARRPMPTMTDTPRFRNPIRSEVDLDANGKHAGYLRVPHSVHRSAYGWIPVPIVSIRNGSGPVVLVMAGNHGDEYEGQIVVSRIVREIDAPHVRGQLIFLPMANFPAADAGTRVSPIDGGNLNRSFPGDPAGAPTAVIADYIEHTLLPRVQYLIDLHSGGSSLLYQGGNLLALEPRDAAERARVRALLAAFGLPRAFLHAPNPVHASSAARRQGALSILTELGGGGMSDPALIRDARRGLLHFLGFVGALRGPLVPDSPPATTRFMRVSGAHHYVYAYDKGLYEPLVELGARVRAGQPAALIHFPDTPLREPVTQCFASDGEVVCKRVPAQVQRGDCLFQLAEDDAPA</sequence>
<evidence type="ECO:0000259" key="5">
    <source>
        <dbReference type="Pfam" id="PF24827"/>
    </source>
</evidence>
<dbReference type="InterPro" id="IPR053138">
    <property type="entry name" value="N-alpha-Ac-DABA_deacetylase"/>
</dbReference>
<keyword evidence="4" id="KW-0862">Zinc</keyword>
<dbReference type="InterPro" id="IPR055438">
    <property type="entry name" value="AstE_AspA_cat"/>
</dbReference>
<dbReference type="Gene3D" id="3.40.630.10">
    <property type="entry name" value="Zn peptidases"/>
    <property type="match status" value="1"/>
</dbReference>
<dbReference type="GO" id="GO:0016788">
    <property type="term" value="F:hydrolase activity, acting on ester bonds"/>
    <property type="evidence" value="ECO:0007669"/>
    <property type="project" value="InterPro"/>
</dbReference>
<organism evidence="6 7">
    <name type="scientific">Burkholderia pseudomallei (strain 1106a)</name>
    <dbReference type="NCBI Taxonomy" id="357348"/>
    <lineage>
        <taxon>Bacteria</taxon>
        <taxon>Pseudomonadati</taxon>
        <taxon>Pseudomonadota</taxon>
        <taxon>Betaproteobacteria</taxon>
        <taxon>Burkholderiales</taxon>
        <taxon>Burkholderiaceae</taxon>
        <taxon>Burkholderia</taxon>
        <taxon>pseudomallei group</taxon>
    </lineage>
</organism>
<keyword evidence="3" id="KW-0378">Hydrolase</keyword>
<comment type="cofactor">
    <cofactor evidence="1">
        <name>Zn(2+)</name>
        <dbReference type="ChEBI" id="CHEBI:29105"/>
    </cofactor>
</comment>
<dbReference type="AlphaFoldDB" id="A3P7J6"/>